<accession>J8ADN6</accession>
<evidence type="ECO:0000313" key="2">
    <source>
        <dbReference type="Proteomes" id="UP000006600"/>
    </source>
</evidence>
<name>J8ADN6_BACCE</name>
<gene>
    <name evidence="1" type="ORF">IEE_05169</name>
</gene>
<dbReference type="EMBL" id="AHDJ01000061">
    <property type="protein sequence ID" value="EJQ37610.1"/>
    <property type="molecule type" value="Genomic_DNA"/>
</dbReference>
<proteinExistence type="predicted"/>
<reference evidence="1 2" key="1">
    <citation type="submission" date="2012-04" db="EMBL/GenBank/DDBJ databases">
        <title>The Genome Sequence of Bacillus cereus BAG5X1-1.</title>
        <authorList>
            <consortium name="The Broad Institute Genome Sequencing Platform"/>
            <consortium name="The Broad Institute Genome Sequencing Center for Infectious Disease"/>
            <person name="Feldgarden M."/>
            <person name="Van der Auwera G.A."/>
            <person name="Mahillon J."/>
            <person name="Duprez V."/>
            <person name="Timmery S."/>
            <person name="Mattelet C."/>
            <person name="Dierick K."/>
            <person name="Sun M."/>
            <person name="Yu Z."/>
            <person name="Zhu L."/>
            <person name="Hu X."/>
            <person name="Shank E.B."/>
            <person name="Swiecicka I."/>
            <person name="Hansen B.M."/>
            <person name="Andrup L."/>
            <person name="Young S.K."/>
            <person name="Zeng Q."/>
            <person name="Gargeya S."/>
            <person name="Fitzgerald M."/>
            <person name="Haas B."/>
            <person name="Abouelleil A."/>
            <person name="Alvarado L."/>
            <person name="Arachchi H.M."/>
            <person name="Berlin A."/>
            <person name="Chapman S.B."/>
            <person name="Goldberg J."/>
            <person name="Griggs A."/>
            <person name="Gujja S."/>
            <person name="Hansen M."/>
            <person name="Howarth C."/>
            <person name="Imamovic A."/>
            <person name="Larimer J."/>
            <person name="McCowen C."/>
            <person name="Montmayeur A."/>
            <person name="Murphy C."/>
            <person name="Neiman D."/>
            <person name="Pearson M."/>
            <person name="Priest M."/>
            <person name="Roberts A."/>
            <person name="Saif S."/>
            <person name="Shea T."/>
            <person name="Sisk P."/>
            <person name="Sykes S."/>
            <person name="Wortman J."/>
            <person name="Nusbaum C."/>
            <person name="Birren B."/>
        </authorList>
    </citation>
    <scope>NUCLEOTIDE SEQUENCE [LARGE SCALE GENOMIC DNA]</scope>
    <source>
        <strain evidence="1 2">BAG5X1-1</strain>
    </source>
</reference>
<dbReference type="HOGENOM" id="CLU_186594_0_0_9"/>
<comment type="caution">
    <text evidence="1">The sequence shown here is derived from an EMBL/GenBank/DDBJ whole genome shotgun (WGS) entry which is preliminary data.</text>
</comment>
<dbReference type="AlphaFoldDB" id="J8ADN6"/>
<protein>
    <submittedName>
        <fullName evidence="1">Uncharacterized protein</fullName>
    </submittedName>
</protein>
<dbReference type="PATRIC" id="fig|1053189.3.peg.5274"/>
<sequence>MQIGGESMSKIGNEILSQINLVIEFTKNKQKECLYYEDLLKRLKRLANYLQNNNCTDVGLESQRIKGALRAYADTSL</sequence>
<organism evidence="1 2">
    <name type="scientific">Bacillus cereus BAG5X1-1</name>
    <dbReference type="NCBI Taxonomy" id="1053189"/>
    <lineage>
        <taxon>Bacteria</taxon>
        <taxon>Bacillati</taxon>
        <taxon>Bacillota</taxon>
        <taxon>Bacilli</taxon>
        <taxon>Bacillales</taxon>
        <taxon>Bacillaceae</taxon>
        <taxon>Bacillus</taxon>
        <taxon>Bacillus cereus group</taxon>
    </lineage>
</organism>
<dbReference type="Proteomes" id="UP000006600">
    <property type="component" value="Unassembled WGS sequence"/>
</dbReference>
<evidence type="ECO:0000313" key="1">
    <source>
        <dbReference type="EMBL" id="EJQ37610.1"/>
    </source>
</evidence>